<dbReference type="AlphaFoldDB" id="A0AA39FFG1"/>
<sequence length="288" mass="32825">MDIGLIPKQYSEYVTKSTSKKLTIIISEEYAQHALQITRWQLKLLGIWPLSLKSSLFERILTNLIIMICSLLLMFIIVPGCLFTYVKVQDLNVRIKLTGALSFCVMAIIKYCSLLSRRQDINNCVNHLINDWKKITSINNRMIMIKCAEFGRWGSIICAIFMYSGGIFYAVILPCVSPTVQNDQNVTIKPLAYPSYYIWFEPQENVTYVIIFLLHCCCAIVMHSVTSTACSVAVVFAMHACGQLKIVTSPLNNFINKTSTSYQQLDEILPSIIRHHTSTLGYYIFKCK</sequence>
<dbReference type="PANTHER" id="PTHR21137:SF35">
    <property type="entry name" value="ODORANT RECEPTOR 19A-RELATED"/>
    <property type="match status" value="1"/>
</dbReference>
<evidence type="ECO:0000313" key="11">
    <source>
        <dbReference type="EMBL" id="KAK0168486.1"/>
    </source>
</evidence>
<reference evidence="11" key="2">
    <citation type="submission" date="2023-03" db="EMBL/GenBank/DDBJ databases">
        <authorList>
            <person name="Inwood S.N."/>
            <person name="Skelly J.G."/>
            <person name="Guhlin J."/>
            <person name="Harrop T.W.R."/>
            <person name="Goldson S.G."/>
            <person name="Dearden P.K."/>
        </authorList>
    </citation>
    <scope>NUCLEOTIDE SEQUENCE</scope>
    <source>
        <strain evidence="11">Lincoln</strain>
        <tissue evidence="11">Whole body</tissue>
    </source>
</reference>
<comment type="caution">
    <text evidence="11">The sequence shown here is derived from an EMBL/GenBank/DDBJ whole genome shotgun (WGS) entry which is preliminary data.</text>
</comment>
<proteinExistence type="predicted"/>
<evidence type="ECO:0000256" key="10">
    <source>
        <dbReference type="SAM" id="Phobius"/>
    </source>
</evidence>
<reference evidence="11" key="1">
    <citation type="journal article" date="2023" name="bioRxiv">
        <title>Scaffold-level genome assemblies of two parasitoid biocontrol wasps reveal the parthenogenesis mechanism and an associated novel virus.</title>
        <authorList>
            <person name="Inwood S."/>
            <person name="Skelly J."/>
            <person name="Guhlin J."/>
            <person name="Harrop T."/>
            <person name="Goldson S."/>
            <person name="Dearden P."/>
        </authorList>
    </citation>
    <scope>NUCLEOTIDE SEQUENCE</scope>
    <source>
        <strain evidence="11">Lincoln</strain>
        <tissue evidence="11">Whole body</tissue>
    </source>
</reference>
<keyword evidence="5" id="KW-0552">Olfaction</keyword>
<dbReference type="GO" id="GO:0007165">
    <property type="term" value="P:signal transduction"/>
    <property type="evidence" value="ECO:0007669"/>
    <property type="project" value="UniProtKB-KW"/>
</dbReference>
<keyword evidence="6 10" id="KW-1133">Transmembrane helix</keyword>
<evidence type="ECO:0008006" key="13">
    <source>
        <dbReference type="Google" id="ProtNLM"/>
    </source>
</evidence>
<keyword evidence="8" id="KW-0675">Receptor</keyword>
<evidence type="ECO:0000256" key="9">
    <source>
        <dbReference type="ARBA" id="ARBA00023224"/>
    </source>
</evidence>
<feature type="transmembrane region" description="Helical" evidence="10">
    <location>
        <begin position="60"/>
        <end position="85"/>
    </location>
</feature>
<evidence type="ECO:0000256" key="2">
    <source>
        <dbReference type="ARBA" id="ARBA00022475"/>
    </source>
</evidence>
<protein>
    <recommendedName>
        <fullName evidence="13">Odorant receptor</fullName>
    </recommendedName>
</protein>
<dbReference type="GO" id="GO:0005886">
    <property type="term" value="C:plasma membrane"/>
    <property type="evidence" value="ECO:0007669"/>
    <property type="project" value="UniProtKB-SubCell"/>
</dbReference>
<evidence type="ECO:0000256" key="5">
    <source>
        <dbReference type="ARBA" id="ARBA00022725"/>
    </source>
</evidence>
<organism evidence="11 12">
    <name type="scientific">Microctonus hyperodae</name>
    <name type="common">Parasitoid wasp</name>
    <dbReference type="NCBI Taxonomy" id="165561"/>
    <lineage>
        <taxon>Eukaryota</taxon>
        <taxon>Metazoa</taxon>
        <taxon>Ecdysozoa</taxon>
        <taxon>Arthropoda</taxon>
        <taxon>Hexapoda</taxon>
        <taxon>Insecta</taxon>
        <taxon>Pterygota</taxon>
        <taxon>Neoptera</taxon>
        <taxon>Endopterygota</taxon>
        <taxon>Hymenoptera</taxon>
        <taxon>Apocrita</taxon>
        <taxon>Ichneumonoidea</taxon>
        <taxon>Braconidae</taxon>
        <taxon>Euphorinae</taxon>
        <taxon>Microctonus</taxon>
    </lineage>
</organism>
<keyword evidence="12" id="KW-1185">Reference proteome</keyword>
<accession>A0AA39FFG1</accession>
<evidence type="ECO:0000256" key="8">
    <source>
        <dbReference type="ARBA" id="ARBA00023170"/>
    </source>
</evidence>
<dbReference type="EMBL" id="JAQQBR010001831">
    <property type="protein sequence ID" value="KAK0168486.1"/>
    <property type="molecule type" value="Genomic_DNA"/>
</dbReference>
<evidence type="ECO:0000256" key="7">
    <source>
        <dbReference type="ARBA" id="ARBA00023136"/>
    </source>
</evidence>
<name>A0AA39FFG1_MICHY</name>
<dbReference type="GO" id="GO:0005549">
    <property type="term" value="F:odorant binding"/>
    <property type="evidence" value="ECO:0007669"/>
    <property type="project" value="InterPro"/>
</dbReference>
<evidence type="ECO:0000313" key="12">
    <source>
        <dbReference type="Proteomes" id="UP001168972"/>
    </source>
</evidence>
<feature type="transmembrane region" description="Helical" evidence="10">
    <location>
        <begin position="206"/>
        <end position="236"/>
    </location>
</feature>
<feature type="transmembrane region" description="Helical" evidence="10">
    <location>
        <begin position="150"/>
        <end position="172"/>
    </location>
</feature>
<dbReference type="Pfam" id="PF02949">
    <property type="entry name" value="7tm_6"/>
    <property type="match status" value="1"/>
</dbReference>
<keyword evidence="9" id="KW-0807">Transducer</keyword>
<evidence type="ECO:0000256" key="3">
    <source>
        <dbReference type="ARBA" id="ARBA00022606"/>
    </source>
</evidence>
<keyword evidence="4 10" id="KW-0812">Transmembrane</keyword>
<gene>
    <name evidence="11" type="ORF">PV327_002278</name>
</gene>
<keyword evidence="7 10" id="KW-0472">Membrane</keyword>
<dbReference type="PANTHER" id="PTHR21137">
    <property type="entry name" value="ODORANT RECEPTOR"/>
    <property type="match status" value="1"/>
</dbReference>
<comment type="subcellular location">
    <subcellularLocation>
        <location evidence="1">Cell membrane</location>
        <topology evidence="1">Multi-pass membrane protein</topology>
    </subcellularLocation>
</comment>
<evidence type="ECO:0000256" key="4">
    <source>
        <dbReference type="ARBA" id="ARBA00022692"/>
    </source>
</evidence>
<dbReference type="Proteomes" id="UP001168972">
    <property type="component" value="Unassembled WGS sequence"/>
</dbReference>
<keyword evidence="3" id="KW-0716">Sensory transduction</keyword>
<evidence type="ECO:0000256" key="6">
    <source>
        <dbReference type="ARBA" id="ARBA00022989"/>
    </source>
</evidence>
<dbReference type="GO" id="GO:0004984">
    <property type="term" value="F:olfactory receptor activity"/>
    <property type="evidence" value="ECO:0007669"/>
    <property type="project" value="InterPro"/>
</dbReference>
<dbReference type="InterPro" id="IPR004117">
    <property type="entry name" value="7tm6_olfct_rcpt"/>
</dbReference>
<evidence type="ECO:0000256" key="1">
    <source>
        <dbReference type="ARBA" id="ARBA00004651"/>
    </source>
</evidence>
<keyword evidence="2" id="KW-1003">Cell membrane</keyword>